<evidence type="ECO:0000259" key="2">
    <source>
        <dbReference type="PROSITE" id="PS51127"/>
    </source>
</evidence>
<protein>
    <submittedName>
        <fullName evidence="3">Inverse autotransporter beta-barrel domain-containing protein</fullName>
    </submittedName>
</protein>
<organism evidence="3 4">
    <name type="scientific">Xenorhabdus beddingii</name>
    <dbReference type="NCBI Taxonomy" id="40578"/>
    <lineage>
        <taxon>Bacteria</taxon>
        <taxon>Pseudomonadati</taxon>
        <taxon>Pseudomonadota</taxon>
        <taxon>Gammaproteobacteria</taxon>
        <taxon>Enterobacterales</taxon>
        <taxon>Morganellaceae</taxon>
        <taxon>Xenorhabdus</taxon>
    </lineage>
</organism>
<dbReference type="RefSeq" id="WP_086113411.1">
    <property type="nucleotide sequence ID" value="NZ_CAWNHF010000126.1"/>
</dbReference>
<dbReference type="Proteomes" id="UP000194204">
    <property type="component" value="Unassembled WGS sequence"/>
</dbReference>
<dbReference type="InterPro" id="IPR013783">
    <property type="entry name" value="Ig-like_fold"/>
</dbReference>
<dbReference type="SUPFAM" id="SSF49373">
    <property type="entry name" value="Invasin/intimin cell-adhesion fragments"/>
    <property type="match status" value="1"/>
</dbReference>
<dbReference type="InterPro" id="IPR008964">
    <property type="entry name" value="Invasin/intimin_cell_adhesion"/>
</dbReference>
<dbReference type="PROSITE" id="PS51127">
    <property type="entry name" value="BIG1"/>
    <property type="match status" value="1"/>
</dbReference>
<dbReference type="InterPro" id="IPR003344">
    <property type="entry name" value="Big_1_dom"/>
</dbReference>
<keyword evidence="4" id="KW-1185">Reference proteome</keyword>
<evidence type="ECO:0000313" key="4">
    <source>
        <dbReference type="Proteomes" id="UP000194204"/>
    </source>
</evidence>
<proteinExistence type="inferred from homology"/>
<gene>
    <name evidence="3" type="ORF">Xbed_02701</name>
</gene>
<dbReference type="Gene3D" id="2.60.40.10">
    <property type="entry name" value="Immunoglobulins"/>
    <property type="match status" value="1"/>
</dbReference>
<dbReference type="Pfam" id="PF02369">
    <property type="entry name" value="Big_1"/>
    <property type="match status" value="1"/>
</dbReference>
<sequence>MSEQQKSLTTKLMDFSLRPDADLIKGQSFPLTIQLKSTSRITVSLPTIIFSQSKNITPPNGNIILYLSQDQLTATTTVMLTVNSNIKSGEKILFTVSTNVIDFTPQNFQCTPKDIDPETLVLTVDNKFLDLPSKPPTSINGPCPSTPGATYCTKVHTVIKDPDHQPLSGVPVLITDNMTGNLNKFLIFDVTSNQVVTPTADKGFGKIYINSDSSGNVVFYLYSLESLSAVLHLYSMIEGQDPTFYPMPATTPIYAISANLQSPNYLWWPEIYGLTSKTLISDGSEYFWVNIAKYDQASSGDIIIFYINGQPTDHIVNIRNPDKQLGNYAIKLPYGMFQHGEEISFSYIVIFIGGTIEISYKRKFTYMGEKIPNPIQNLTVSPPSPILVNDIYTLKVNVKDVTGKNPATNKKVNWIIKDSDQEGITLNPTSGTTDLNGDATTTLTSTQARSVTVVASVEGIETPKSVDVEFKCPIIQKPEHACNSLFFIYNAYFGEIK</sequence>
<comment type="similarity">
    <text evidence="1">Belongs to the intimin/invasin family.</text>
</comment>
<comment type="caution">
    <text evidence="3">The sequence shown here is derived from an EMBL/GenBank/DDBJ whole genome shotgun (WGS) entry which is preliminary data.</text>
</comment>
<feature type="domain" description="Big-1" evidence="2">
    <location>
        <begin position="375"/>
        <end position="471"/>
    </location>
</feature>
<evidence type="ECO:0000313" key="3">
    <source>
        <dbReference type="EMBL" id="OTA19144.1"/>
    </source>
</evidence>
<dbReference type="AlphaFoldDB" id="A0A1Y2SN85"/>
<dbReference type="OrthoDB" id="6460809at2"/>
<dbReference type="EMBL" id="MUBK01000022">
    <property type="protein sequence ID" value="OTA19144.1"/>
    <property type="molecule type" value="Genomic_DNA"/>
</dbReference>
<evidence type="ECO:0000256" key="1">
    <source>
        <dbReference type="ARBA" id="ARBA00010116"/>
    </source>
</evidence>
<accession>A0A1Y2SN85</accession>
<name>A0A1Y2SN85_9GAMM</name>
<reference evidence="3 4" key="1">
    <citation type="submission" date="2017-01" db="EMBL/GenBank/DDBJ databases">
        <title>Deconstructing symbiosis and pathogenesis requirements using a combined genomic-metabolomic approach.</title>
        <authorList>
            <person name="Tobias N.J."/>
            <person name="Wolff H."/>
            <person name="Djahanschiri B."/>
            <person name="Ebersberger I."/>
            <person name="Bode H.B."/>
        </authorList>
    </citation>
    <scope>NUCLEOTIDE SEQUENCE [LARGE SCALE GENOMIC DNA]</scope>
    <source>
        <strain evidence="3 4">DSM 4764</strain>
    </source>
</reference>